<gene>
    <name evidence="2" type="ORF">E7027_04195</name>
</gene>
<dbReference type="InterPro" id="IPR036736">
    <property type="entry name" value="ACP-like_sf"/>
</dbReference>
<dbReference type="SUPFAM" id="SSF47336">
    <property type="entry name" value="ACP-like"/>
    <property type="match status" value="1"/>
</dbReference>
<name>A0A928HIS0_9BACT</name>
<dbReference type="AlphaFoldDB" id="A0A928HIS0"/>
<dbReference type="Gene3D" id="1.10.1200.10">
    <property type="entry name" value="ACP-like"/>
    <property type="match status" value="1"/>
</dbReference>
<dbReference type="PROSITE" id="PS50075">
    <property type="entry name" value="CARRIER"/>
    <property type="match status" value="1"/>
</dbReference>
<sequence length="87" mass="10027">MTREEIINLTNEALKKEFELTDEQLFPTAHLQNDVGLDSLDAVDMVVVLEQKFGMTLRQGYDIRSIVTLNDLYDFIEKLAREHEAGK</sequence>
<evidence type="ECO:0000313" key="3">
    <source>
        <dbReference type="Proteomes" id="UP000725649"/>
    </source>
</evidence>
<feature type="domain" description="Carrier" evidence="1">
    <location>
        <begin position="1"/>
        <end position="80"/>
    </location>
</feature>
<dbReference type="EMBL" id="SUVG01000004">
    <property type="protein sequence ID" value="MBE6421315.1"/>
    <property type="molecule type" value="Genomic_DNA"/>
</dbReference>
<evidence type="ECO:0000313" key="2">
    <source>
        <dbReference type="EMBL" id="MBE6421315.1"/>
    </source>
</evidence>
<accession>A0A928HIS0</accession>
<dbReference type="InterPro" id="IPR009081">
    <property type="entry name" value="PP-bd_ACP"/>
</dbReference>
<comment type="caution">
    <text evidence="2">The sequence shown here is derived from an EMBL/GenBank/DDBJ whole genome shotgun (WGS) entry which is preliminary data.</text>
</comment>
<protein>
    <submittedName>
        <fullName evidence="2">Acyl carrier protein</fullName>
    </submittedName>
</protein>
<dbReference type="Proteomes" id="UP000725649">
    <property type="component" value="Unassembled WGS sequence"/>
</dbReference>
<dbReference type="Pfam" id="PF00550">
    <property type="entry name" value="PP-binding"/>
    <property type="match status" value="1"/>
</dbReference>
<reference evidence="2" key="1">
    <citation type="submission" date="2019-04" db="EMBL/GenBank/DDBJ databases">
        <title>Evolution of Biomass-Degrading Anaerobic Consortia Revealed by Metagenomics.</title>
        <authorList>
            <person name="Peng X."/>
        </authorList>
    </citation>
    <scope>NUCLEOTIDE SEQUENCE</scope>
    <source>
        <strain evidence="2">SIG66</strain>
    </source>
</reference>
<proteinExistence type="predicted"/>
<evidence type="ECO:0000259" key="1">
    <source>
        <dbReference type="PROSITE" id="PS50075"/>
    </source>
</evidence>
<organism evidence="2 3">
    <name type="scientific">Candidatus Avelusimicrobium gallicola</name>
    <dbReference type="NCBI Taxonomy" id="2562704"/>
    <lineage>
        <taxon>Bacteria</taxon>
        <taxon>Pseudomonadati</taxon>
        <taxon>Elusimicrobiota</taxon>
        <taxon>Elusimicrobia</taxon>
        <taxon>Elusimicrobiales</taxon>
        <taxon>Elusimicrobiaceae</taxon>
        <taxon>Candidatus Avelusimicrobium</taxon>
    </lineage>
</organism>